<evidence type="ECO:0000256" key="1">
    <source>
        <dbReference type="SAM" id="Phobius"/>
    </source>
</evidence>
<reference evidence="4" key="1">
    <citation type="submission" date="2017-06" db="EMBL/GenBank/DDBJ databases">
        <authorList>
            <person name="Varghese N."/>
            <person name="Submissions S."/>
        </authorList>
    </citation>
    <scope>NUCLEOTIDE SEQUENCE [LARGE SCALE GENOMIC DNA]</scope>
    <source>
        <strain evidence="4">SCA</strain>
    </source>
</reference>
<organism evidence="3 4">
    <name type="scientific">Anaerovirgula multivorans</name>
    <dbReference type="NCBI Taxonomy" id="312168"/>
    <lineage>
        <taxon>Bacteria</taxon>
        <taxon>Bacillati</taxon>
        <taxon>Bacillota</taxon>
        <taxon>Clostridia</taxon>
        <taxon>Peptostreptococcales</taxon>
        <taxon>Natronincolaceae</taxon>
        <taxon>Anaerovirgula</taxon>
    </lineage>
</organism>
<keyword evidence="1" id="KW-1133">Transmembrane helix</keyword>
<protein>
    <submittedName>
        <fullName evidence="3">MacB-like core domain-containing protein</fullName>
    </submittedName>
</protein>
<name>A0A239KUU7_9FIRM</name>
<keyword evidence="4" id="KW-1185">Reference proteome</keyword>
<accession>A0A239KUU7</accession>
<dbReference type="EMBL" id="FZOJ01000055">
    <property type="protein sequence ID" value="SNT22137.1"/>
    <property type="molecule type" value="Genomic_DNA"/>
</dbReference>
<keyword evidence="1" id="KW-0812">Transmembrane</keyword>
<dbReference type="RefSeq" id="WP_089285483.1">
    <property type="nucleotide sequence ID" value="NZ_FZOJ01000055.1"/>
</dbReference>
<feature type="domain" description="MacB-like periplasmic core" evidence="2">
    <location>
        <begin position="11"/>
        <end position="205"/>
    </location>
</feature>
<dbReference type="Proteomes" id="UP000198304">
    <property type="component" value="Unassembled WGS sequence"/>
</dbReference>
<dbReference type="OrthoDB" id="1893987at2"/>
<sequence length="452" mass="52023">MNSTKAWKYSLFFGVFTLLLSICFIQGINKNTEALLSTFGFNKISVEAKENPIKSNTYGFTKDEVLQLKNKLKENLISFTLPFEANIKNQSNTIFSKALAVSPSYQSFTDIHIIKGSFLTEKQEDNNDRVLVIEEETALKLFKSTDIVGMNIDLMDENFTIIGVNKRKSTFLSNLLKRKEPDIYIPLQTAFTLDEHMEIPYFQVSISNEENAIESPNAVIKVLEDIGKSPSNYKIVDYRSFQKNASQINLIITFIFGIFIIYYLIKSQIKVIKEIFSTISNSWLSQYFLEAIKSSKKTLIYLIIRFLFLTSCIYILLKMIKFDFYVPVVNNNYAIYYIDLFTNNLFEAVTSKTLFQSIAYFSELLITLISILGISIGGSLLYLSFYFLKRTHQQLDKGLLFCSVSYLATLLLINIIMTVVQLPVVIHMKATMTIYTFLFFITHRKLCTLLSR</sequence>
<gene>
    <name evidence="3" type="ORF">SAMN05446037_105517</name>
</gene>
<feature type="transmembrane region" description="Helical" evidence="1">
    <location>
        <begin position="426"/>
        <end position="442"/>
    </location>
</feature>
<feature type="transmembrane region" description="Helical" evidence="1">
    <location>
        <begin position="299"/>
        <end position="317"/>
    </location>
</feature>
<keyword evidence="1" id="KW-0472">Membrane</keyword>
<evidence type="ECO:0000259" key="2">
    <source>
        <dbReference type="Pfam" id="PF12704"/>
    </source>
</evidence>
<dbReference type="Pfam" id="PF12704">
    <property type="entry name" value="MacB_PCD"/>
    <property type="match status" value="1"/>
</dbReference>
<feature type="transmembrane region" description="Helical" evidence="1">
    <location>
        <begin position="364"/>
        <end position="387"/>
    </location>
</feature>
<evidence type="ECO:0000313" key="4">
    <source>
        <dbReference type="Proteomes" id="UP000198304"/>
    </source>
</evidence>
<dbReference type="InterPro" id="IPR025857">
    <property type="entry name" value="MacB_PCD"/>
</dbReference>
<feature type="transmembrane region" description="Helical" evidence="1">
    <location>
        <begin position="248"/>
        <end position="265"/>
    </location>
</feature>
<evidence type="ECO:0000313" key="3">
    <source>
        <dbReference type="EMBL" id="SNT22137.1"/>
    </source>
</evidence>
<feature type="transmembrane region" description="Helical" evidence="1">
    <location>
        <begin position="399"/>
        <end position="420"/>
    </location>
</feature>
<dbReference type="AlphaFoldDB" id="A0A239KUU7"/>
<proteinExistence type="predicted"/>